<accession>A0ACB8JZL8</accession>
<sequence length="235" mass="27131">MAVTGVSGNSLFYRVVVSQSYPTKLVKFASVPLELQQLPRKPLCCSCDDSSSSLSSFTALSTETPPDGYRRNVGICLINSSKKGGADEGEDLINAALRELREETGVTSAEFLAETPYWLTYDFPLKVKQKLNRRWGTNYKGQAQKWFLFKFTGKEEEINLLGDGSEKPEFNEWRWMFPEQVLERAVDFKKPVYEQVLKIFSPYILTDADERNCFERRKARINFRRQGRKFYTLKQ</sequence>
<gene>
    <name evidence="1" type="ORF">KPL71_018613</name>
</gene>
<keyword evidence="1" id="KW-0378">Hydrolase</keyword>
<reference evidence="2" key="1">
    <citation type="journal article" date="2023" name="Hortic. Res.">
        <title>A chromosome-level phased genome enabling allele-level studies in sweet orange: a case study on citrus Huanglongbing tolerance.</title>
        <authorList>
            <person name="Wu B."/>
            <person name="Yu Q."/>
            <person name="Deng Z."/>
            <person name="Duan Y."/>
            <person name="Luo F."/>
            <person name="Gmitter F. Jr."/>
        </authorList>
    </citation>
    <scope>NUCLEOTIDE SEQUENCE [LARGE SCALE GENOMIC DNA]</scope>
    <source>
        <strain evidence="2">cv. Valencia</strain>
    </source>
</reference>
<proteinExistence type="predicted"/>
<protein>
    <submittedName>
        <fullName evidence="1">Nudix hydrolase 27</fullName>
    </submittedName>
</protein>
<dbReference type="EMBL" id="CM039175">
    <property type="protein sequence ID" value="KAH9737968.1"/>
    <property type="molecule type" value="Genomic_DNA"/>
</dbReference>
<evidence type="ECO:0000313" key="1">
    <source>
        <dbReference type="EMBL" id="KAH9737968.1"/>
    </source>
</evidence>
<dbReference type="Proteomes" id="UP000829398">
    <property type="component" value="Chromosome 6"/>
</dbReference>
<name>A0ACB8JZL8_CITSI</name>
<comment type="caution">
    <text evidence="1">The sequence shown here is derived from an EMBL/GenBank/DDBJ whole genome shotgun (WGS) entry which is preliminary data.</text>
</comment>
<keyword evidence="2" id="KW-1185">Reference proteome</keyword>
<evidence type="ECO:0000313" key="2">
    <source>
        <dbReference type="Proteomes" id="UP000829398"/>
    </source>
</evidence>
<organism evidence="1 2">
    <name type="scientific">Citrus sinensis</name>
    <name type="common">Sweet orange</name>
    <name type="synonym">Citrus aurantium var. sinensis</name>
    <dbReference type="NCBI Taxonomy" id="2711"/>
    <lineage>
        <taxon>Eukaryota</taxon>
        <taxon>Viridiplantae</taxon>
        <taxon>Streptophyta</taxon>
        <taxon>Embryophyta</taxon>
        <taxon>Tracheophyta</taxon>
        <taxon>Spermatophyta</taxon>
        <taxon>Magnoliopsida</taxon>
        <taxon>eudicotyledons</taxon>
        <taxon>Gunneridae</taxon>
        <taxon>Pentapetalae</taxon>
        <taxon>rosids</taxon>
        <taxon>malvids</taxon>
        <taxon>Sapindales</taxon>
        <taxon>Rutaceae</taxon>
        <taxon>Aurantioideae</taxon>
        <taxon>Citrus</taxon>
    </lineage>
</organism>